<proteinExistence type="predicted"/>
<evidence type="ECO:0000259" key="1">
    <source>
        <dbReference type="Pfam" id="PF05099"/>
    </source>
</evidence>
<gene>
    <name evidence="2" type="ORF">K1718_17440</name>
</gene>
<dbReference type="InterPro" id="IPR007791">
    <property type="entry name" value="DjlA_N"/>
</dbReference>
<protein>
    <submittedName>
        <fullName evidence="2">TerB family tellurite resistance protein</fullName>
    </submittedName>
</protein>
<sequence>MHILLAALALVAIIAYWIFRTGQTTQSSGTALEAPQDVKAAANRFGYKALLNQHPTESVDDPRVTGAALLILVAEIDGGISRAEKESIEEQLRKVFELSESDSKELYVFAKWIASQSSNQDDMIRRLIMRTVKLGGRDTIPDMMQMVNAVGRADTGTLTDDTQQVIERLKQLLN</sequence>
<organism evidence="2 3">
    <name type="scientific">Roseibium porphyridii</name>
    <dbReference type="NCBI Taxonomy" id="2866279"/>
    <lineage>
        <taxon>Bacteria</taxon>
        <taxon>Pseudomonadati</taxon>
        <taxon>Pseudomonadota</taxon>
        <taxon>Alphaproteobacteria</taxon>
        <taxon>Hyphomicrobiales</taxon>
        <taxon>Stappiaceae</taxon>
        <taxon>Roseibium</taxon>
    </lineage>
</organism>
<reference evidence="2 3" key="1">
    <citation type="submission" date="2023-03" db="EMBL/GenBank/DDBJ databases">
        <title>Roseibium porphyridii sp. nov. and Roseibium rhodosorbium sp. nov. isolated from marine algae, Porphyridium cruentum and Rhodosorus marinus, respectively.</title>
        <authorList>
            <person name="Lee M.W."/>
            <person name="Choi B.J."/>
            <person name="Lee J.K."/>
            <person name="Choi D.G."/>
            <person name="Baek J.H."/>
            <person name="Bayburt H."/>
            <person name="Kim J.M."/>
            <person name="Han D.M."/>
            <person name="Kim K.H."/>
            <person name="Jeon C.O."/>
        </authorList>
    </citation>
    <scope>NUCLEOTIDE SEQUENCE [LARGE SCALE GENOMIC DNA]</scope>
    <source>
        <strain evidence="2 3">KMA01</strain>
    </source>
</reference>
<evidence type="ECO:0000313" key="2">
    <source>
        <dbReference type="EMBL" id="WFE87940.1"/>
    </source>
</evidence>
<dbReference type="Gene3D" id="1.10.3680.10">
    <property type="entry name" value="TerB-like"/>
    <property type="match status" value="1"/>
</dbReference>
<feature type="domain" description="Co-chaperone DjlA N-terminal" evidence="1">
    <location>
        <begin position="67"/>
        <end position="173"/>
    </location>
</feature>
<dbReference type="EMBL" id="CP120863">
    <property type="protein sequence ID" value="WFE87940.1"/>
    <property type="molecule type" value="Genomic_DNA"/>
</dbReference>
<dbReference type="RefSeq" id="WP_265681393.1">
    <property type="nucleotide sequence ID" value="NZ_CP120863.1"/>
</dbReference>
<accession>A0ABY8EY59</accession>
<dbReference type="SUPFAM" id="SSF158682">
    <property type="entry name" value="TerB-like"/>
    <property type="match status" value="1"/>
</dbReference>
<dbReference type="Pfam" id="PF05099">
    <property type="entry name" value="TerB"/>
    <property type="match status" value="1"/>
</dbReference>
<name>A0ABY8EY59_9HYPH</name>
<evidence type="ECO:0000313" key="3">
    <source>
        <dbReference type="Proteomes" id="UP001209803"/>
    </source>
</evidence>
<dbReference type="Proteomes" id="UP001209803">
    <property type="component" value="Chromosome"/>
</dbReference>
<keyword evidence="3" id="KW-1185">Reference proteome</keyword>
<dbReference type="InterPro" id="IPR029024">
    <property type="entry name" value="TerB-like"/>
</dbReference>